<dbReference type="Proteomes" id="UP001589738">
    <property type="component" value="Unassembled WGS sequence"/>
</dbReference>
<protein>
    <submittedName>
        <fullName evidence="1">Uncharacterized protein</fullName>
    </submittedName>
</protein>
<sequence length="46" mass="5323">MKKKKQTPNVEFGSEFGDINAAKHYEVLLMNSDKKQGNKKKQNKKN</sequence>
<evidence type="ECO:0000313" key="1">
    <source>
        <dbReference type="EMBL" id="MFC0477284.1"/>
    </source>
</evidence>
<keyword evidence="2" id="KW-1185">Reference proteome</keyword>
<reference evidence="1 2" key="1">
    <citation type="submission" date="2024-09" db="EMBL/GenBank/DDBJ databases">
        <authorList>
            <person name="Sun Q."/>
            <person name="Mori K."/>
        </authorList>
    </citation>
    <scope>NUCLEOTIDE SEQUENCE [LARGE SCALE GENOMIC DNA]</scope>
    <source>
        <strain evidence="1 2">CGMCC 1.9126</strain>
    </source>
</reference>
<accession>A0ABV6KVH9</accession>
<evidence type="ECO:0000313" key="2">
    <source>
        <dbReference type="Proteomes" id="UP001589738"/>
    </source>
</evidence>
<proteinExistence type="predicted"/>
<organism evidence="1 2">
    <name type="scientific">Robertmurraya beringensis</name>
    <dbReference type="NCBI Taxonomy" id="641660"/>
    <lineage>
        <taxon>Bacteria</taxon>
        <taxon>Bacillati</taxon>
        <taxon>Bacillota</taxon>
        <taxon>Bacilli</taxon>
        <taxon>Bacillales</taxon>
        <taxon>Bacillaceae</taxon>
        <taxon>Robertmurraya</taxon>
    </lineage>
</organism>
<name>A0ABV6KVH9_9BACI</name>
<dbReference type="EMBL" id="JBHLUU010000119">
    <property type="protein sequence ID" value="MFC0477284.1"/>
    <property type="molecule type" value="Genomic_DNA"/>
</dbReference>
<dbReference type="RefSeq" id="WP_377058817.1">
    <property type="nucleotide sequence ID" value="NZ_JBHLUU010000119.1"/>
</dbReference>
<gene>
    <name evidence="1" type="ORF">ACFFHF_18965</name>
</gene>
<comment type="caution">
    <text evidence="1">The sequence shown here is derived from an EMBL/GenBank/DDBJ whole genome shotgun (WGS) entry which is preliminary data.</text>
</comment>